<dbReference type="AlphaFoldDB" id="A0A452QZT4"/>
<dbReference type="OMA" id="ETPYWAL"/>
<accession>A0A452QZT4</accession>
<reference evidence="3" key="1">
    <citation type="submission" date="2016-06" db="EMBL/GenBank/DDBJ databases">
        <title>De novo assembly and RNA-Seq shows season-dependent expression and editing in black bear kidneys.</title>
        <authorList>
            <person name="Korstanje R."/>
            <person name="Srivastava A."/>
            <person name="Sarsani V.K."/>
            <person name="Sheehan S.M."/>
            <person name="Seger R.L."/>
            <person name="Barter M.E."/>
            <person name="Lindqvist C."/>
            <person name="Brody L.C."/>
            <person name="Mullikin J.C."/>
        </authorList>
    </citation>
    <scope>NUCLEOTIDE SEQUENCE [LARGE SCALE GENOMIC DNA]</scope>
</reference>
<evidence type="ECO:0000256" key="1">
    <source>
        <dbReference type="SAM" id="MobiDB-lite"/>
    </source>
</evidence>
<dbReference type="Proteomes" id="UP000291022">
    <property type="component" value="Unassembled WGS sequence"/>
</dbReference>
<dbReference type="GeneTree" id="ENSGT00910000146591"/>
<reference evidence="2" key="3">
    <citation type="submission" date="2025-09" db="UniProtKB">
        <authorList>
            <consortium name="Ensembl"/>
        </authorList>
    </citation>
    <scope>IDENTIFICATION</scope>
</reference>
<proteinExistence type="predicted"/>
<evidence type="ECO:0000313" key="3">
    <source>
        <dbReference type="Proteomes" id="UP000291022"/>
    </source>
</evidence>
<organism evidence="2 3">
    <name type="scientific">Ursus americanus</name>
    <name type="common">American black bear</name>
    <name type="synonym">Euarctos americanus</name>
    <dbReference type="NCBI Taxonomy" id="9643"/>
    <lineage>
        <taxon>Eukaryota</taxon>
        <taxon>Metazoa</taxon>
        <taxon>Chordata</taxon>
        <taxon>Craniata</taxon>
        <taxon>Vertebrata</taxon>
        <taxon>Euteleostomi</taxon>
        <taxon>Mammalia</taxon>
        <taxon>Eutheria</taxon>
        <taxon>Laurasiatheria</taxon>
        <taxon>Carnivora</taxon>
        <taxon>Caniformia</taxon>
        <taxon>Ursidae</taxon>
        <taxon>Ursus</taxon>
    </lineage>
</organism>
<feature type="region of interest" description="Disordered" evidence="1">
    <location>
        <begin position="37"/>
        <end position="97"/>
    </location>
</feature>
<sequence>MSIPGLALVWGRAPSRFGSVQETPYWALPQRLHFGPTSLPPWPDETLAPRKQVQRQQARPRGGAMPVEAVSARLSPGPGWDQHRTDQPSLPPVTAERTPRLHPQQVGHQTARAAPRPQWLQSPEACQHGYPAPTMAGGVQRHQQTSGSLLTLGTALGNAHCHLTLHLPGGHLFQCGAGCNPQSQPGSQPCGVGRGTADQQLCQAWA</sequence>
<evidence type="ECO:0000313" key="2">
    <source>
        <dbReference type="Ensembl" id="ENSUAMP00000011363.1"/>
    </source>
</evidence>
<keyword evidence="3" id="KW-1185">Reference proteome</keyword>
<protein>
    <submittedName>
        <fullName evidence="2">Uncharacterized protein</fullName>
    </submittedName>
</protein>
<reference evidence="2" key="2">
    <citation type="submission" date="2025-08" db="UniProtKB">
        <authorList>
            <consortium name="Ensembl"/>
        </authorList>
    </citation>
    <scope>IDENTIFICATION</scope>
</reference>
<dbReference type="Ensembl" id="ENSUAMT00000012781.1">
    <property type="protein sequence ID" value="ENSUAMP00000011363.1"/>
    <property type="gene ID" value="ENSUAMG00000009295.1"/>
</dbReference>
<name>A0A452QZT4_URSAM</name>